<keyword evidence="9" id="KW-0966">Cell projection</keyword>
<keyword evidence="7" id="KW-0282">Flagellum</keyword>
<dbReference type="InterPro" id="IPR031733">
    <property type="entry name" value="Dynein_attach_N"/>
</dbReference>
<keyword evidence="5" id="KW-0963">Cytoplasm</keyword>
<dbReference type="PANTHER" id="PTHR28572:SF1">
    <property type="entry name" value="COILED-COIL DOMAIN-CONTAINING PROTEIN 103"/>
    <property type="match status" value="1"/>
</dbReference>
<organism evidence="14 15">
    <name type="scientific">Tetrabaena socialis</name>
    <dbReference type="NCBI Taxonomy" id="47790"/>
    <lineage>
        <taxon>Eukaryota</taxon>
        <taxon>Viridiplantae</taxon>
        <taxon>Chlorophyta</taxon>
        <taxon>core chlorophytes</taxon>
        <taxon>Chlorophyceae</taxon>
        <taxon>CS clade</taxon>
        <taxon>Chlamydomonadales</taxon>
        <taxon>Tetrabaenaceae</taxon>
        <taxon>Tetrabaena</taxon>
    </lineage>
</organism>
<feature type="domain" description="Dynein attachment factor N-terminal" evidence="13">
    <location>
        <begin position="11"/>
        <end position="41"/>
    </location>
</feature>
<comment type="similarity">
    <text evidence="10">Belongs to the DNAAF19/PR46b family.</text>
</comment>
<comment type="caution">
    <text evidence="14">The sequence shown here is derived from an EMBL/GenBank/DDBJ whole genome shotgun (WGS) entry which is preliminary data.</text>
</comment>
<keyword evidence="8" id="KW-0969">Cilium</keyword>
<dbReference type="EMBL" id="PGGS01000026">
    <property type="protein sequence ID" value="PNH11606.1"/>
    <property type="molecule type" value="Genomic_DNA"/>
</dbReference>
<evidence type="ECO:0000256" key="9">
    <source>
        <dbReference type="ARBA" id="ARBA00023273"/>
    </source>
</evidence>
<evidence type="ECO:0000259" key="12">
    <source>
        <dbReference type="Pfam" id="PF13877"/>
    </source>
</evidence>
<dbReference type="PANTHER" id="PTHR28572">
    <property type="entry name" value="COILED-COIL DOMAIN-CONTAINING PROTEIN 103"/>
    <property type="match status" value="1"/>
</dbReference>
<dbReference type="Proteomes" id="UP000236333">
    <property type="component" value="Unassembled WGS sequence"/>
</dbReference>
<dbReference type="Pfam" id="PF15867">
    <property type="entry name" value="Dynein_attach_N"/>
    <property type="match status" value="1"/>
</dbReference>
<dbReference type="OrthoDB" id="447931at2759"/>
<feature type="region of interest" description="Disordered" evidence="11">
    <location>
        <begin position="146"/>
        <end position="197"/>
    </location>
</feature>
<feature type="domain" description="RNA-polymerase II-associated protein 3-like C-terminal" evidence="12">
    <location>
        <begin position="78"/>
        <end position="136"/>
    </location>
</feature>
<keyword evidence="15" id="KW-1185">Reference proteome</keyword>
<protein>
    <submittedName>
        <fullName evidence="14">Coiled-coil domain-containing protein 103</fullName>
    </submittedName>
</protein>
<evidence type="ECO:0000256" key="10">
    <source>
        <dbReference type="ARBA" id="ARBA00049986"/>
    </source>
</evidence>
<evidence type="ECO:0000256" key="1">
    <source>
        <dbReference type="ARBA" id="ARBA00004048"/>
    </source>
</evidence>
<accession>A0A2J8AGI2</accession>
<comment type="subcellular location">
    <subcellularLocation>
        <location evidence="2">Cell projection</location>
        <location evidence="2">Cilium</location>
        <location evidence="2">Flagellum</location>
    </subcellularLocation>
    <subcellularLocation>
        <location evidence="3">Cytoplasm</location>
    </subcellularLocation>
</comment>
<dbReference type="GO" id="GO:0036159">
    <property type="term" value="P:inner dynein arm assembly"/>
    <property type="evidence" value="ECO:0007669"/>
    <property type="project" value="TreeGrafter"/>
</dbReference>
<dbReference type="Pfam" id="PF13877">
    <property type="entry name" value="RPAP3_C"/>
    <property type="match status" value="1"/>
</dbReference>
<evidence type="ECO:0000256" key="2">
    <source>
        <dbReference type="ARBA" id="ARBA00004230"/>
    </source>
</evidence>
<dbReference type="InterPro" id="IPR025986">
    <property type="entry name" value="RPAP3-like_C"/>
</dbReference>
<dbReference type="GO" id="GO:0031514">
    <property type="term" value="C:motile cilium"/>
    <property type="evidence" value="ECO:0007669"/>
    <property type="project" value="UniProtKB-SubCell"/>
</dbReference>
<proteinExistence type="inferred from homology"/>
<evidence type="ECO:0000313" key="15">
    <source>
        <dbReference type="Proteomes" id="UP000236333"/>
    </source>
</evidence>
<feature type="compositionally biased region" description="Low complexity" evidence="11">
    <location>
        <begin position="146"/>
        <end position="182"/>
    </location>
</feature>
<evidence type="ECO:0000256" key="8">
    <source>
        <dbReference type="ARBA" id="ARBA00023069"/>
    </source>
</evidence>
<comment type="subunit">
    <text evidence="4">Homodimer.</text>
</comment>
<feature type="region of interest" description="Disordered" evidence="11">
    <location>
        <begin position="66"/>
        <end position="85"/>
    </location>
</feature>
<evidence type="ECO:0000256" key="4">
    <source>
        <dbReference type="ARBA" id="ARBA00011738"/>
    </source>
</evidence>
<evidence type="ECO:0000256" key="6">
    <source>
        <dbReference type="ARBA" id="ARBA00022794"/>
    </source>
</evidence>
<dbReference type="GO" id="GO:0036157">
    <property type="term" value="C:outer dynein arm"/>
    <property type="evidence" value="ECO:0007669"/>
    <property type="project" value="InterPro"/>
</dbReference>
<evidence type="ECO:0000256" key="7">
    <source>
        <dbReference type="ARBA" id="ARBA00022846"/>
    </source>
</evidence>
<dbReference type="InterPro" id="IPR042422">
    <property type="entry name" value="CC103"/>
</dbReference>
<gene>
    <name evidence="14" type="ORF">TSOC_001538</name>
</gene>
<name>A0A2J8AGI2_9CHLO</name>
<feature type="compositionally biased region" description="Low complexity" evidence="11">
    <location>
        <begin position="69"/>
        <end position="82"/>
    </location>
</feature>
<dbReference type="GO" id="GO:0003351">
    <property type="term" value="P:epithelial cilium movement involved in extracellular fluid movement"/>
    <property type="evidence" value="ECO:0007669"/>
    <property type="project" value="TreeGrafter"/>
</dbReference>
<evidence type="ECO:0000256" key="11">
    <source>
        <dbReference type="SAM" id="MobiDB-lite"/>
    </source>
</evidence>
<keyword evidence="6" id="KW-0970">Cilium biogenesis/degradation</keyword>
<dbReference type="GO" id="GO:0005576">
    <property type="term" value="C:extracellular region"/>
    <property type="evidence" value="ECO:0007669"/>
    <property type="project" value="GOC"/>
</dbReference>
<dbReference type="GO" id="GO:0007368">
    <property type="term" value="P:determination of left/right symmetry"/>
    <property type="evidence" value="ECO:0007669"/>
    <property type="project" value="TreeGrafter"/>
</dbReference>
<evidence type="ECO:0000256" key="5">
    <source>
        <dbReference type="ARBA" id="ARBA00022490"/>
    </source>
</evidence>
<comment type="function">
    <text evidence="1">Dynein-attachment factor required for cilia motility.</text>
</comment>
<evidence type="ECO:0000313" key="14">
    <source>
        <dbReference type="EMBL" id="PNH11606.1"/>
    </source>
</evidence>
<evidence type="ECO:0000256" key="3">
    <source>
        <dbReference type="ARBA" id="ARBA00004496"/>
    </source>
</evidence>
<evidence type="ECO:0000259" key="13">
    <source>
        <dbReference type="Pfam" id="PF15867"/>
    </source>
</evidence>
<sequence>MQLTMTSSAIDEAKKRAVSQRVDYDSFKNMVLTAHLKPLGAPSKGTDRPLPCWNFGIDGKVAKEQPGTAQLAAAPSQAPSSSGDFYRDWRRNCPGADDKYRYLKMCGPDVLRAVFRVEVSGEVLRDMLSVLDECWLGHAGAAAEEAEQQAGEAGERPAAAGAAAGAEQQAGEAGEEPAAVGATASAGQPAGEAGEQSAGVAAEGCGAGSGGDAALREAALVVRMLEALSGAGRFSLTVKLLGTAGRAVLQRLFAGLAAAAEAAGAGADADAAGAAAAEAGGAGADASADAAGAAAGGTPAQGAAPGAGGMCSPAQLAALRSAYGLPAAS</sequence>
<dbReference type="AlphaFoldDB" id="A0A2J8AGI2"/>
<reference evidence="14 15" key="1">
    <citation type="journal article" date="2017" name="Mol. Biol. Evol.">
        <title>The 4-celled Tetrabaena socialis nuclear genome reveals the essential components for genetic control of cell number at the origin of multicellularity in the volvocine lineage.</title>
        <authorList>
            <person name="Featherston J."/>
            <person name="Arakaki Y."/>
            <person name="Hanschen E.R."/>
            <person name="Ferris P.J."/>
            <person name="Michod R.E."/>
            <person name="Olson B.J.S.C."/>
            <person name="Nozaki H."/>
            <person name="Durand P.M."/>
        </authorList>
    </citation>
    <scope>NUCLEOTIDE SEQUENCE [LARGE SCALE GENOMIC DNA]</scope>
    <source>
        <strain evidence="14 15">NIES-571</strain>
    </source>
</reference>